<keyword evidence="5" id="KW-1185">Reference proteome</keyword>
<feature type="transmembrane region" description="Helical" evidence="2">
    <location>
        <begin position="242"/>
        <end position="265"/>
    </location>
</feature>
<proteinExistence type="predicted"/>
<feature type="region of interest" description="Disordered" evidence="1">
    <location>
        <begin position="1"/>
        <end position="21"/>
    </location>
</feature>
<evidence type="ECO:0000256" key="2">
    <source>
        <dbReference type="SAM" id="Phobius"/>
    </source>
</evidence>
<feature type="transmembrane region" description="Helical" evidence="2">
    <location>
        <begin position="199"/>
        <end position="222"/>
    </location>
</feature>
<dbReference type="PANTHER" id="PTHR34473">
    <property type="entry name" value="UPF0699 TRANSMEMBRANE PROTEIN YDBS"/>
    <property type="match status" value="1"/>
</dbReference>
<keyword evidence="2" id="KW-0812">Transmembrane</keyword>
<name>A0ABP8P0Z2_9NOCA</name>
<evidence type="ECO:0000256" key="1">
    <source>
        <dbReference type="SAM" id="MobiDB-lite"/>
    </source>
</evidence>
<keyword evidence="2" id="KW-0472">Membrane</keyword>
<feature type="domain" description="YdbS-like PH" evidence="3">
    <location>
        <begin position="439"/>
        <end position="494"/>
    </location>
</feature>
<evidence type="ECO:0000313" key="5">
    <source>
        <dbReference type="Proteomes" id="UP001501183"/>
    </source>
</evidence>
<accession>A0ABP8P0Z2</accession>
<organism evidence="4 5">
    <name type="scientific">Rhodococcus olei</name>
    <dbReference type="NCBI Taxonomy" id="2161675"/>
    <lineage>
        <taxon>Bacteria</taxon>
        <taxon>Bacillati</taxon>
        <taxon>Actinomycetota</taxon>
        <taxon>Actinomycetes</taxon>
        <taxon>Mycobacteriales</taxon>
        <taxon>Nocardiaceae</taxon>
        <taxon>Rhodococcus</taxon>
    </lineage>
</organism>
<keyword evidence="2" id="KW-1133">Transmembrane helix</keyword>
<sequence length="516" mass="55092">MSTPLSPAPGTAPPEGSGPEALAAEDRQPWLRLDKRMLLVHPVDEFVKLLPVLLLSLVVGTRSGNHLWGLGAVTVLVIAALLRWVTTTYRIGPVHVQLRRGVFQKKLLSVPRNRIRSVDVEARVLHRLLGLAVVRIGTGHRAGPGDSPRFELNALDARLVPALRAALLARPSDPVAGPTVTATAPPREIAHWSPAWVRYAPFSATGVLTVAAIVGVAFQYGVGQQIARSSVVSHGLDTAQQLGIAVAVVAGGLLLLLVASALAAARYLIAFGNLEVTDDGRRLHVRHGLLRTRETTLDRARLRGTTLREPLLLRSVGGARLDAIMTGVPAEHRQSSLLLPQAPAADARRVMDLVLRERGCPTDATAPLHRHGPRARRRRYTRALLPVAALAVALAVAAAAGAPIRWPAALVPAVLAVAAVFLARDRYRGLGHATAPGWLVTRSGSLDRGRHTLEADGIVGWTVRQTLFQRRAGVATVVAATPAGTGRYEVLDLPAEQAWTLIETVAPGAGDVWVRR</sequence>
<dbReference type="Pfam" id="PF03703">
    <property type="entry name" value="bPH_2"/>
    <property type="match status" value="2"/>
</dbReference>
<feature type="compositionally biased region" description="Pro residues" evidence="1">
    <location>
        <begin position="1"/>
        <end position="12"/>
    </location>
</feature>
<protein>
    <submittedName>
        <fullName evidence="4">PH domain-containing protein</fullName>
    </submittedName>
</protein>
<dbReference type="Proteomes" id="UP001501183">
    <property type="component" value="Unassembled WGS sequence"/>
</dbReference>
<feature type="transmembrane region" description="Helical" evidence="2">
    <location>
        <begin position="383"/>
        <end position="400"/>
    </location>
</feature>
<dbReference type="InterPro" id="IPR014529">
    <property type="entry name" value="UCP026631"/>
</dbReference>
<feature type="transmembrane region" description="Helical" evidence="2">
    <location>
        <begin position="406"/>
        <end position="423"/>
    </location>
</feature>
<comment type="caution">
    <text evidence="4">The sequence shown here is derived from an EMBL/GenBank/DDBJ whole genome shotgun (WGS) entry which is preliminary data.</text>
</comment>
<dbReference type="InterPro" id="IPR005182">
    <property type="entry name" value="YdbS-like_PH"/>
</dbReference>
<evidence type="ECO:0000259" key="3">
    <source>
        <dbReference type="Pfam" id="PF03703"/>
    </source>
</evidence>
<dbReference type="PIRSF" id="PIRSF026631">
    <property type="entry name" value="UCP026631"/>
    <property type="match status" value="1"/>
</dbReference>
<reference evidence="5" key="1">
    <citation type="journal article" date="2019" name="Int. J. Syst. Evol. Microbiol.">
        <title>The Global Catalogue of Microorganisms (GCM) 10K type strain sequencing project: providing services to taxonomists for standard genome sequencing and annotation.</title>
        <authorList>
            <consortium name="The Broad Institute Genomics Platform"/>
            <consortium name="The Broad Institute Genome Sequencing Center for Infectious Disease"/>
            <person name="Wu L."/>
            <person name="Ma J."/>
        </authorList>
    </citation>
    <scope>NUCLEOTIDE SEQUENCE [LARGE SCALE GENOMIC DNA]</scope>
    <source>
        <strain evidence="5">JCM 32206</strain>
    </source>
</reference>
<dbReference type="PANTHER" id="PTHR34473:SF2">
    <property type="entry name" value="UPF0699 TRANSMEMBRANE PROTEIN YDBT"/>
    <property type="match status" value="1"/>
</dbReference>
<dbReference type="EMBL" id="BAABFB010000030">
    <property type="protein sequence ID" value="GAA4477245.1"/>
    <property type="molecule type" value="Genomic_DNA"/>
</dbReference>
<feature type="transmembrane region" description="Helical" evidence="2">
    <location>
        <begin position="66"/>
        <end position="85"/>
    </location>
</feature>
<gene>
    <name evidence="4" type="ORF">GCM10023094_18960</name>
</gene>
<evidence type="ECO:0000313" key="4">
    <source>
        <dbReference type="EMBL" id="GAA4477245.1"/>
    </source>
</evidence>
<feature type="domain" description="YdbS-like PH" evidence="3">
    <location>
        <begin position="84"/>
        <end position="162"/>
    </location>
</feature>